<evidence type="ECO:0000313" key="4">
    <source>
        <dbReference type="Proteomes" id="UP000019249"/>
    </source>
</evidence>
<organism evidence="3 4">
    <name type="scientific">Listeria floridensis FSL S10-1187</name>
    <dbReference type="NCBI Taxonomy" id="1265817"/>
    <lineage>
        <taxon>Bacteria</taxon>
        <taxon>Bacillati</taxon>
        <taxon>Bacillota</taxon>
        <taxon>Bacilli</taxon>
        <taxon>Bacillales</taxon>
        <taxon>Listeriaceae</taxon>
        <taxon>Listeria</taxon>
    </lineage>
</organism>
<evidence type="ECO:0000313" key="3">
    <source>
        <dbReference type="EMBL" id="EUJ30748.1"/>
    </source>
</evidence>
<dbReference type="InterPro" id="IPR015424">
    <property type="entry name" value="PyrdxlP-dep_Trfase"/>
</dbReference>
<comment type="caution">
    <text evidence="3">The sequence shown here is derived from an EMBL/GenBank/DDBJ whole genome shotgun (WGS) entry which is preliminary data.</text>
</comment>
<dbReference type="PANTHER" id="PTHR43321:SF3">
    <property type="entry name" value="GLUTAMATE DECARBOXYLASE"/>
    <property type="match status" value="1"/>
</dbReference>
<keyword evidence="4" id="KW-1185">Reference proteome</keyword>
<dbReference type="EMBL" id="AODF01000021">
    <property type="protein sequence ID" value="EUJ30748.1"/>
    <property type="molecule type" value="Genomic_DNA"/>
</dbReference>
<gene>
    <name evidence="3" type="ORF">MFLO_10119</name>
</gene>
<evidence type="ECO:0000256" key="1">
    <source>
        <dbReference type="ARBA" id="ARBA00009533"/>
    </source>
</evidence>
<sequence length="95" mass="10967">MLYGENDKKTSQNYSVPIFGSAEENRDIPKYRLGETSVEPRIAYQLLKDQLMDEGNARQNLATFCQTYMEPEARRLMEETLEKKCNRQIGISANS</sequence>
<evidence type="ECO:0000256" key="2">
    <source>
        <dbReference type="ARBA" id="ARBA00022793"/>
    </source>
</evidence>
<dbReference type="SUPFAM" id="SSF53383">
    <property type="entry name" value="PLP-dependent transferases"/>
    <property type="match status" value="1"/>
</dbReference>
<protein>
    <submittedName>
        <fullName evidence="3">Glutamate decarboxylase</fullName>
    </submittedName>
</protein>
<dbReference type="Proteomes" id="UP000019249">
    <property type="component" value="Unassembled WGS sequence"/>
</dbReference>
<dbReference type="Gene3D" id="4.10.280.50">
    <property type="match status" value="1"/>
</dbReference>
<comment type="similarity">
    <text evidence="1">Belongs to the group II decarboxylase family.</text>
</comment>
<keyword evidence="2" id="KW-0210">Decarboxylase</keyword>
<proteinExistence type="inferred from homology"/>
<dbReference type="PANTHER" id="PTHR43321">
    <property type="entry name" value="GLUTAMATE DECARBOXYLASE"/>
    <property type="match status" value="1"/>
</dbReference>
<accession>A0ABP3AZA0</accession>
<reference evidence="3 4" key="1">
    <citation type="journal article" date="2014" name="Int. J. Syst. Evol. Microbiol.">
        <title>Listeria floridensis sp. nov., Listeria aquatica sp. nov., Listeria cornellensis sp. nov., Listeria riparia sp. nov. and Listeria grandensis sp. nov., from agricultural and natural environments.</title>
        <authorList>
            <person name="den Bakker H.C."/>
            <person name="Warchocki S."/>
            <person name="Wright E.M."/>
            <person name="Allred A.F."/>
            <person name="Ahlstrom C."/>
            <person name="Manuel C.S."/>
            <person name="Stasiewicz M.J."/>
            <person name="Burrell A."/>
            <person name="Roof S."/>
            <person name="Strawn L."/>
            <person name="Fortes E.D."/>
            <person name="Nightingale K.K."/>
            <person name="Kephart D."/>
            <person name="Wiedmann M."/>
        </authorList>
    </citation>
    <scope>NUCLEOTIDE SEQUENCE [LARGE SCALE GENOMIC DNA]</scope>
    <source>
        <strain evidence="3 4">FSL S10-1187</strain>
    </source>
</reference>
<keyword evidence="2" id="KW-0456">Lyase</keyword>
<name>A0ABP3AZA0_9LIST</name>
<dbReference type="InterPro" id="IPR010107">
    <property type="entry name" value="Glutamate_decarboxylase"/>
</dbReference>